<dbReference type="GO" id="GO:0015297">
    <property type="term" value="F:antiporter activity"/>
    <property type="evidence" value="ECO:0007669"/>
    <property type="project" value="UniProtKB-KW"/>
</dbReference>
<evidence type="ECO:0000313" key="13">
    <source>
        <dbReference type="Proteomes" id="UP000321058"/>
    </source>
</evidence>
<keyword evidence="4" id="KW-1003">Cell membrane</keyword>
<dbReference type="PANTHER" id="PTHR43298">
    <property type="entry name" value="MULTIDRUG RESISTANCE PROTEIN NORM-RELATED"/>
    <property type="match status" value="1"/>
</dbReference>
<feature type="transmembrane region" description="Helical" evidence="11">
    <location>
        <begin position="356"/>
        <end position="378"/>
    </location>
</feature>
<evidence type="ECO:0000256" key="2">
    <source>
        <dbReference type="ARBA" id="ARBA00022448"/>
    </source>
</evidence>
<feature type="transmembrane region" description="Helical" evidence="11">
    <location>
        <begin position="167"/>
        <end position="186"/>
    </location>
</feature>
<keyword evidence="2" id="KW-0813">Transport</keyword>
<feature type="transmembrane region" description="Helical" evidence="11">
    <location>
        <begin position="134"/>
        <end position="155"/>
    </location>
</feature>
<dbReference type="InterPro" id="IPR048279">
    <property type="entry name" value="MdtK-like"/>
</dbReference>
<feature type="transmembrane region" description="Helical" evidence="11">
    <location>
        <begin position="285"/>
        <end position="305"/>
    </location>
</feature>
<dbReference type="GO" id="GO:0042910">
    <property type="term" value="F:xenobiotic transmembrane transporter activity"/>
    <property type="evidence" value="ECO:0007669"/>
    <property type="project" value="InterPro"/>
</dbReference>
<keyword evidence="7" id="KW-0406">Ion transport</keyword>
<keyword evidence="13" id="KW-1185">Reference proteome</keyword>
<feature type="transmembrane region" description="Helical" evidence="11">
    <location>
        <begin position="420"/>
        <end position="443"/>
    </location>
</feature>
<evidence type="ECO:0000256" key="4">
    <source>
        <dbReference type="ARBA" id="ARBA00022475"/>
    </source>
</evidence>
<organism evidence="12 13">
    <name type="scientific">Reyranella soli</name>
    <dbReference type="NCBI Taxonomy" id="1230389"/>
    <lineage>
        <taxon>Bacteria</taxon>
        <taxon>Pseudomonadati</taxon>
        <taxon>Pseudomonadota</taxon>
        <taxon>Alphaproteobacteria</taxon>
        <taxon>Hyphomicrobiales</taxon>
        <taxon>Reyranellaceae</taxon>
        <taxon>Reyranella</taxon>
    </lineage>
</organism>
<proteinExistence type="predicted"/>
<evidence type="ECO:0000256" key="6">
    <source>
        <dbReference type="ARBA" id="ARBA00022989"/>
    </source>
</evidence>
<evidence type="ECO:0000256" key="10">
    <source>
        <dbReference type="SAM" id="MobiDB-lite"/>
    </source>
</evidence>
<dbReference type="GO" id="GO:0005886">
    <property type="term" value="C:plasma membrane"/>
    <property type="evidence" value="ECO:0007669"/>
    <property type="project" value="UniProtKB-SubCell"/>
</dbReference>
<feature type="compositionally biased region" description="Basic and acidic residues" evidence="10">
    <location>
        <begin position="466"/>
        <end position="476"/>
    </location>
</feature>
<feature type="transmembrane region" description="Helical" evidence="11">
    <location>
        <begin position="317"/>
        <end position="336"/>
    </location>
</feature>
<dbReference type="PIRSF" id="PIRSF006603">
    <property type="entry name" value="DinF"/>
    <property type="match status" value="1"/>
</dbReference>
<evidence type="ECO:0000313" key="12">
    <source>
        <dbReference type="EMBL" id="GEP58483.1"/>
    </source>
</evidence>
<dbReference type="RefSeq" id="WP_147153760.1">
    <property type="nucleotide sequence ID" value="NZ_BKAJ01000101.1"/>
</dbReference>
<dbReference type="PANTHER" id="PTHR43298:SF2">
    <property type="entry name" value="FMN_FAD EXPORTER YEEO-RELATED"/>
    <property type="match status" value="1"/>
</dbReference>
<evidence type="ECO:0000256" key="3">
    <source>
        <dbReference type="ARBA" id="ARBA00022449"/>
    </source>
</evidence>
<feature type="transmembrane region" description="Helical" evidence="11">
    <location>
        <begin position="46"/>
        <end position="79"/>
    </location>
</feature>
<evidence type="ECO:0000256" key="8">
    <source>
        <dbReference type="ARBA" id="ARBA00023136"/>
    </source>
</evidence>
<comment type="caution">
    <text evidence="12">The sequence shown here is derived from an EMBL/GenBank/DDBJ whole genome shotgun (WGS) entry which is preliminary data.</text>
</comment>
<reference evidence="12 13" key="1">
    <citation type="submission" date="2019-07" db="EMBL/GenBank/DDBJ databases">
        <title>Whole genome shotgun sequence of Reyranella soli NBRC 108950.</title>
        <authorList>
            <person name="Hosoyama A."/>
            <person name="Uohara A."/>
            <person name="Ohji S."/>
            <person name="Ichikawa N."/>
        </authorList>
    </citation>
    <scope>NUCLEOTIDE SEQUENCE [LARGE SCALE GENOMIC DNA]</scope>
    <source>
        <strain evidence="12 13">NBRC 108950</strain>
    </source>
</reference>
<feature type="transmembrane region" description="Helical" evidence="11">
    <location>
        <begin position="390"/>
        <end position="408"/>
    </location>
</feature>
<feature type="transmembrane region" description="Helical" evidence="11">
    <location>
        <begin position="91"/>
        <end position="114"/>
    </location>
</feature>
<evidence type="ECO:0000256" key="1">
    <source>
        <dbReference type="ARBA" id="ARBA00004429"/>
    </source>
</evidence>
<comment type="subcellular location">
    <subcellularLocation>
        <location evidence="1">Cell inner membrane</location>
        <topology evidence="1">Multi-pass membrane protein</topology>
    </subcellularLocation>
</comment>
<dbReference type="Pfam" id="PF01554">
    <property type="entry name" value="MatE"/>
    <property type="match status" value="2"/>
</dbReference>
<keyword evidence="8 11" id="KW-0472">Membrane</keyword>
<dbReference type="GO" id="GO:0006811">
    <property type="term" value="P:monoatomic ion transport"/>
    <property type="evidence" value="ECO:0007669"/>
    <property type="project" value="UniProtKB-KW"/>
</dbReference>
<evidence type="ECO:0000256" key="11">
    <source>
        <dbReference type="SAM" id="Phobius"/>
    </source>
</evidence>
<name>A0A512NHP2_9HYPH</name>
<keyword evidence="3" id="KW-0050">Antiport</keyword>
<dbReference type="OrthoDB" id="9806302at2"/>
<evidence type="ECO:0000256" key="9">
    <source>
        <dbReference type="ARBA" id="ARBA00031636"/>
    </source>
</evidence>
<dbReference type="EMBL" id="BKAJ01000101">
    <property type="protein sequence ID" value="GEP58483.1"/>
    <property type="molecule type" value="Genomic_DNA"/>
</dbReference>
<dbReference type="Proteomes" id="UP000321058">
    <property type="component" value="Unassembled WGS sequence"/>
</dbReference>
<keyword evidence="6 11" id="KW-1133">Transmembrane helix</keyword>
<feature type="transmembrane region" description="Helical" evidence="11">
    <location>
        <begin position="240"/>
        <end position="265"/>
    </location>
</feature>
<accession>A0A512NHP2</accession>
<evidence type="ECO:0000256" key="7">
    <source>
        <dbReference type="ARBA" id="ARBA00023065"/>
    </source>
</evidence>
<dbReference type="InterPro" id="IPR002528">
    <property type="entry name" value="MATE_fam"/>
</dbReference>
<sequence>MAHPLLTAPIGKSLWKLAAPTTAVMVAQTFVAIAETFIFGRLGTEALAGFALVFPFMMMMTMMAAGGMGGGVAAAMARAVGGGRIEDARSLVLHALVLGAGLALLFTLLAWTALPFLYGLLGGDGRSLANALTYSHVLFSGALVIWANFFLSALLRGGGDAATPGRYMLFSSIAQVPLSYVLALGVGDWPGLGMAGPALSSLLTSLVSAALQARALWRGKLGFVPAVAGIRLQGRLFWDILRVGLIASFSAFTANLTALLVTGLVGRFGVAALAGYGIGVRLEFMLVPLAFGIGSGLTTLVGVAAGANDWKRAVRAAWIGSLTAAGALGLCGWILALVPEGWARLFTSDARVVEATVAYITRVAPFYCLFGLGMTLSFASQGAGRMKAPFIAGLARLFIATVGGWYAVEILGWGLPGVFVAIAVGMIAFGSLIAGPLLVIPWGPRRSRSGRARFVPTTGASDAAPLDDRNLEPQPR</sequence>
<keyword evidence="5 11" id="KW-0812">Transmembrane</keyword>
<dbReference type="NCBIfam" id="TIGR00797">
    <property type="entry name" value="matE"/>
    <property type="match status" value="1"/>
</dbReference>
<dbReference type="InterPro" id="IPR050222">
    <property type="entry name" value="MATE_MdtK"/>
</dbReference>
<feature type="region of interest" description="Disordered" evidence="10">
    <location>
        <begin position="450"/>
        <end position="476"/>
    </location>
</feature>
<gene>
    <name evidence="12" type="ORF">RSO01_56490</name>
</gene>
<feature type="transmembrane region" description="Helical" evidence="11">
    <location>
        <begin position="192"/>
        <end position="211"/>
    </location>
</feature>
<protein>
    <recommendedName>
        <fullName evidence="9">Multidrug-efflux transporter</fullName>
    </recommendedName>
</protein>
<evidence type="ECO:0000256" key="5">
    <source>
        <dbReference type="ARBA" id="ARBA00022692"/>
    </source>
</evidence>
<feature type="transmembrane region" description="Helical" evidence="11">
    <location>
        <begin position="21"/>
        <end position="40"/>
    </location>
</feature>
<dbReference type="AlphaFoldDB" id="A0A512NHP2"/>